<dbReference type="Gene3D" id="2.30.320.10">
    <property type="entry name" value="YwqG-like"/>
    <property type="match status" value="1"/>
</dbReference>
<dbReference type="AlphaFoldDB" id="A0A1H6C7D6"/>
<dbReference type="PANTHER" id="PTHR36436">
    <property type="entry name" value="SLL5081 PROTEIN"/>
    <property type="match status" value="1"/>
</dbReference>
<sequence>MDVSRVMAEIERHCVEVLGEHGGAEMAALVRRGHALVPVGDGEAPAGRSRLGGAALLESGTPWPEVEGIPLSLLAVLDTDALARWLGAELPVRPGLLNFFFLEPDLPYEEYRHLDFLGDERCRRVIAADPAFAVETSVPAPATVFDERPVTARPLLTLPGNEESVVASLDLGPGNEDKWPVMEAYNIRTTWPSDAQQEGHRAFGWPWPFQSPVMEEDEVHLLQLDSDDHFQWGDMGVLYFTIPADALRKGDFGQVRIDMHCS</sequence>
<dbReference type="Pfam" id="PF09234">
    <property type="entry name" value="DUF1963"/>
    <property type="match status" value="1"/>
</dbReference>
<dbReference type="InterPro" id="IPR015315">
    <property type="entry name" value="DUF1963"/>
</dbReference>
<reference evidence="2" key="1">
    <citation type="submission" date="2016-10" db="EMBL/GenBank/DDBJ databases">
        <authorList>
            <person name="Varghese N."/>
            <person name="Submissions S."/>
        </authorList>
    </citation>
    <scope>NUCLEOTIDE SEQUENCE [LARGE SCALE GENOMIC DNA]</scope>
    <source>
        <strain evidence="2">DSM 43163</strain>
    </source>
</reference>
<keyword evidence="2" id="KW-1185">Reference proteome</keyword>
<organism evidence="1 2">
    <name type="scientific">Thermomonospora echinospora</name>
    <dbReference type="NCBI Taxonomy" id="1992"/>
    <lineage>
        <taxon>Bacteria</taxon>
        <taxon>Bacillati</taxon>
        <taxon>Actinomycetota</taxon>
        <taxon>Actinomycetes</taxon>
        <taxon>Streptosporangiales</taxon>
        <taxon>Thermomonosporaceae</taxon>
        <taxon>Thermomonospora</taxon>
    </lineage>
</organism>
<name>A0A1H6C7D6_9ACTN</name>
<dbReference type="Proteomes" id="UP000236723">
    <property type="component" value="Unassembled WGS sequence"/>
</dbReference>
<dbReference type="OrthoDB" id="5244896at2"/>
<gene>
    <name evidence="1" type="ORF">SAMN04489712_1099</name>
</gene>
<dbReference type="PANTHER" id="PTHR36436:SF6">
    <property type="entry name" value="SLL5081 PROTEIN"/>
    <property type="match status" value="1"/>
</dbReference>
<dbReference type="EMBL" id="FNVO01000009">
    <property type="protein sequence ID" value="SEG68647.1"/>
    <property type="molecule type" value="Genomic_DNA"/>
</dbReference>
<evidence type="ECO:0000313" key="1">
    <source>
        <dbReference type="EMBL" id="SEG68647.1"/>
    </source>
</evidence>
<proteinExistence type="predicted"/>
<dbReference type="SUPFAM" id="SSF103032">
    <property type="entry name" value="Hypothetical protein YwqG"/>
    <property type="match status" value="1"/>
</dbReference>
<accession>A0A1H6C7D6</accession>
<dbReference type="InterPro" id="IPR035948">
    <property type="entry name" value="YwqG-like_sf"/>
</dbReference>
<protein>
    <submittedName>
        <fullName evidence="1">Uncharacterized protein YwqG</fullName>
    </submittedName>
</protein>
<evidence type="ECO:0000313" key="2">
    <source>
        <dbReference type="Proteomes" id="UP000236723"/>
    </source>
</evidence>